<evidence type="ECO:0000256" key="14">
    <source>
        <dbReference type="SAM" id="Phobius"/>
    </source>
</evidence>
<feature type="transmembrane region" description="Helical" evidence="14">
    <location>
        <begin position="197"/>
        <end position="220"/>
    </location>
</feature>
<feature type="transmembrane region" description="Helical" evidence="14">
    <location>
        <begin position="168"/>
        <end position="191"/>
    </location>
</feature>
<dbReference type="PROSITE" id="PS00217">
    <property type="entry name" value="SUGAR_TRANSPORT_2"/>
    <property type="match status" value="1"/>
</dbReference>
<evidence type="ECO:0000256" key="13">
    <source>
        <dbReference type="ARBA" id="ARBA00044780"/>
    </source>
</evidence>
<comment type="catalytic activity">
    <reaction evidence="9">
        <text>D-xylose(out) = D-xylose(in)</text>
        <dbReference type="Rhea" id="RHEA:78427"/>
        <dbReference type="ChEBI" id="CHEBI:53455"/>
    </reaction>
    <physiologicalReaction direction="left-to-right" evidence="9">
        <dbReference type="Rhea" id="RHEA:78428"/>
    </physiologicalReaction>
</comment>
<dbReference type="Gene3D" id="1.20.1250.20">
    <property type="entry name" value="MFS general substrate transporter like domains"/>
    <property type="match status" value="1"/>
</dbReference>
<dbReference type="InterPro" id="IPR045263">
    <property type="entry name" value="GLUT"/>
</dbReference>
<dbReference type="EMBL" id="MPUH01000018">
    <property type="protein sequence ID" value="OMJ95041.1"/>
    <property type="molecule type" value="Genomic_DNA"/>
</dbReference>
<evidence type="ECO:0000256" key="6">
    <source>
        <dbReference type="ARBA" id="ARBA00023136"/>
    </source>
</evidence>
<feature type="transmembrane region" description="Helical" evidence="14">
    <location>
        <begin position="285"/>
        <end position="307"/>
    </location>
</feature>
<feature type="transmembrane region" description="Helical" evidence="14">
    <location>
        <begin position="387"/>
        <end position="408"/>
    </location>
</feature>
<feature type="transmembrane region" description="Helical" evidence="14">
    <location>
        <begin position="447"/>
        <end position="466"/>
    </location>
</feature>
<comment type="catalytic activity">
    <reaction evidence="10">
        <text>D-mannose(out) = D-mannose(in)</text>
        <dbReference type="Rhea" id="RHEA:78391"/>
        <dbReference type="ChEBI" id="CHEBI:4208"/>
    </reaction>
    <physiologicalReaction direction="left-to-right" evidence="10">
        <dbReference type="Rhea" id="RHEA:78392"/>
    </physiologicalReaction>
</comment>
<dbReference type="Pfam" id="PF00083">
    <property type="entry name" value="Sugar_tr"/>
    <property type="match status" value="1"/>
</dbReference>
<comment type="catalytic activity">
    <reaction evidence="8">
        <text>D-glucose(out) = D-glucose(in)</text>
        <dbReference type="Rhea" id="RHEA:60376"/>
        <dbReference type="ChEBI" id="CHEBI:4167"/>
    </reaction>
    <physiologicalReaction direction="left-to-right" evidence="8">
        <dbReference type="Rhea" id="RHEA:60377"/>
    </physiologicalReaction>
</comment>
<feature type="transmembrane region" description="Helical" evidence="14">
    <location>
        <begin position="136"/>
        <end position="156"/>
    </location>
</feature>
<accession>A0A1R2D1C1</accession>
<feature type="transmembrane region" description="Helical" evidence="14">
    <location>
        <begin position="415"/>
        <end position="435"/>
    </location>
</feature>
<protein>
    <recommendedName>
        <fullName evidence="13">Hexose transporter 1</fullName>
    </recommendedName>
</protein>
<dbReference type="PROSITE" id="PS50850">
    <property type="entry name" value="MFS"/>
    <property type="match status" value="1"/>
</dbReference>
<keyword evidence="3" id="KW-0813">Transport</keyword>
<comment type="catalytic activity">
    <reaction evidence="7">
        <text>D-galactose(in) = D-galactose(out)</text>
        <dbReference type="Rhea" id="RHEA:34915"/>
        <dbReference type="ChEBI" id="CHEBI:4139"/>
    </reaction>
    <physiologicalReaction direction="right-to-left" evidence="7">
        <dbReference type="Rhea" id="RHEA:34917"/>
    </physiologicalReaction>
</comment>
<feature type="transmembrane region" description="Helical" evidence="14">
    <location>
        <begin position="81"/>
        <end position="100"/>
    </location>
</feature>
<proteinExistence type="predicted"/>
<feature type="transmembrane region" description="Helical" evidence="14">
    <location>
        <begin position="356"/>
        <end position="375"/>
    </location>
</feature>
<keyword evidence="17" id="KW-1185">Reference proteome</keyword>
<dbReference type="Proteomes" id="UP000187209">
    <property type="component" value="Unassembled WGS sequence"/>
</dbReference>
<dbReference type="InterPro" id="IPR005829">
    <property type="entry name" value="Sugar_transporter_CS"/>
</dbReference>
<evidence type="ECO:0000256" key="1">
    <source>
        <dbReference type="ARBA" id="ARBA00004141"/>
    </source>
</evidence>
<comment type="caution">
    <text evidence="16">The sequence shown here is derived from an EMBL/GenBank/DDBJ whole genome shotgun (WGS) entry which is preliminary data.</text>
</comment>
<evidence type="ECO:0000256" key="5">
    <source>
        <dbReference type="ARBA" id="ARBA00022989"/>
    </source>
</evidence>
<dbReference type="AlphaFoldDB" id="A0A1R2D1C1"/>
<feature type="domain" description="Major facilitator superfamily (MFS) profile" evidence="15">
    <location>
        <begin position="42"/>
        <end position="473"/>
    </location>
</feature>
<feature type="transmembrane region" description="Helical" evidence="14">
    <location>
        <begin position="112"/>
        <end position="130"/>
    </location>
</feature>
<dbReference type="GO" id="GO:0015149">
    <property type="term" value="F:hexose transmembrane transporter activity"/>
    <property type="evidence" value="ECO:0007669"/>
    <property type="project" value="TreeGrafter"/>
</dbReference>
<evidence type="ECO:0000256" key="10">
    <source>
        <dbReference type="ARBA" id="ARBA00044662"/>
    </source>
</evidence>
<dbReference type="GO" id="GO:0016020">
    <property type="term" value="C:membrane"/>
    <property type="evidence" value="ECO:0007669"/>
    <property type="project" value="UniProtKB-SubCell"/>
</dbReference>
<evidence type="ECO:0000313" key="17">
    <source>
        <dbReference type="Proteomes" id="UP000187209"/>
    </source>
</evidence>
<keyword evidence="4 14" id="KW-0812">Transmembrane</keyword>
<dbReference type="OrthoDB" id="6612291at2759"/>
<evidence type="ECO:0000256" key="11">
    <source>
        <dbReference type="ARBA" id="ARBA00044668"/>
    </source>
</evidence>
<reference evidence="16 17" key="1">
    <citation type="submission" date="2016-11" db="EMBL/GenBank/DDBJ databases">
        <title>The macronuclear genome of Stentor coeruleus: a giant cell with tiny introns.</title>
        <authorList>
            <person name="Slabodnick M."/>
            <person name="Ruby J.G."/>
            <person name="Reiff S.B."/>
            <person name="Swart E.C."/>
            <person name="Gosai S."/>
            <person name="Prabakaran S."/>
            <person name="Witkowska E."/>
            <person name="Larue G.E."/>
            <person name="Fisher S."/>
            <person name="Freeman R.M."/>
            <person name="Gunawardena J."/>
            <person name="Chu W."/>
            <person name="Stover N.A."/>
            <person name="Gregory B.D."/>
            <person name="Nowacki M."/>
            <person name="Derisi J."/>
            <person name="Roy S.W."/>
            <person name="Marshall W.F."/>
            <person name="Sood P."/>
        </authorList>
    </citation>
    <scope>NUCLEOTIDE SEQUENCE [LARGE SCALE GENOMIC DNA]</scope>
    <source>
        <strain evidence="16">WM001</strain>
    </source>
</reference>
<feature type="transmembrane region" description="Helical" evidence="14">
    <location>
        <begin position="33"/>
        <end position="53"/>
    </location>
</feature>
<comment type="catalytic activity">
    <reaction evidence="11">
        <text>D-glucosamine(out) = D-glucosamine(in)</text>
        <dbReference type="Rhea" id="RHEA:78423"/>
        <dbReference type="ChEBI" id="CHEBI:58723"/>
    </reaction>
    <physiologicalReaction direction="left-to-right" evidence="11">
        <dbReference type="Rhea" id="RHEA:78424"/>
    </physiologicalReaction>
</comment>
<keyword evidence="6 14" id="KW-0472">Membrane</keyword>
<comment type="subunit">
    <text evidence="2">Homodimer.</text>
</comment>
<feature type="transmembrane region" description="Helical" evidence="14">
    <location>
        <begin position="322"/>
        <end position="344"/>
    </location>
</feature>
<dbReference type="PANTHER" id="PTHR23503:SF8">
    <property type="entry name" value="FACILITATED GLUCOSE TRANSPORTER PROTEIN 1"/>
    <property type="match status" value="1"/>
</dbReference>
<organism evidence="16 17">
    <name type="scientific">Stentor coeruleus</name>
    <dbReference type="NCBI Taxonomy" id="5963"/>
    <lineage>
        <taxon>Eukaryota</taxon>
        <taxon>Sar</taxon>
        <taxon>Alveolata</taxon>
        <taxon>Ciliophora</taxon>
        <taxon>Postciliodesmatophora</taxon>
        <taxon>Heterotrichea</taxon>
        <taxon>Heterotrichida</taxon>
        <taxon>Stentoridae</taxon>
        <taxon>Stentor</taxon>
    </lineage>
</organism>
<evidence type="ECO:0000256" key="4">
    <source>
        <dbReference type="ARBA" id="ARBA00022692"/>
    </source>
</evidence>
<dbReference type="SUPFAM" id="SSF103473">
    <property type="entry name" value="MFS general substrate transporter"/>
    <property type="match status" value="1"/>
</dbReference>
<sequence length="487" mass="55076">MASFKSSREYSVNSADFEKSSVVITEKEYNLKFLICISWTVTISSFVMGIYYLGYEIGVLNISELHIMHYYDWKGENKSRYITLANVLLCFGGTIGAYASGRISNWLGRRKTLIRTNLLYYAAIGISIIPYDAFFFVGRAVIGICVGIFSVIPPIFISEVAPKEIKGFLGTFIQIGISLGILFTFLLSFIAERYLENYRLIVLLFTVPVSVTLLQMYLFYTKYDLDTPIWLLGSDRVTETEMILKKIYKPWSWQGRYSAMEPDKVIKDMKKSNPVLSLPGRPQNLITLSIILSIIQQASGVNAIIFYSKEMLKKSQTFQTEAATFTVIIGILNFIMVIPTMFLIEKIGRKKLLLQGLAGMCFSYALFGLLSSLWFESKNEKEMVLFAGLLSAIAFYETSLGPVFWVYITEILTKMWVGPAITVHWIMAMIVTGTFEILCNGDMNVDIVYYFSVCGLCCLIGFIFVYKLAIESVCPYGLSHITLSTPL</sequence>
<evidence type="ECO:0000256" key="2">
    <source>
        <dbReference type="ARBA" id="ARBA00011738"/>
    </source>
</evidence>
<keyword evidence="5 14" id="KW-1133">Transmembrane helix</keyword>
<evidence type="ECO:0000256" key="8">
    <source>
        <dbReference type="ARBA" id="ARBA00044648"/>
    </source>
</evidence>
<evidence type="ECO:0000259" key="15">
    <source>
        <dbReference type="PROSITE" id="PS50850"/>
    </source>
</evidence>
<dbReference type="PRINTS" id="PR00171">
    <property type="entry name" value="SUGRTRNSPORT"/>
</dbReference>
<name>A0A1R2D1C1_9CILI</name>
<evidence type="ECO:0000313" key="16">
    <source>
        <dbReference type="EMBL" id="OMJ95041.1"/>
    </source>
</evidence>
<comment type="catalytic activity">
    <reaction evidence="12">
        <text>D-fructose(out) = D-fructose(in)</text>
        <dbReference type="Rhea" id="RHEA:60372"/>
        <dbReference type="ChEBI" id="CHEBI:37721"/>
    </reaction>
    <physiologicalReaction direction="left-to-right" evidence="12">
        <dbReference type="Rhea" id="RHEA:60373"/>
    </physiologicalReaction>
</comment>
<dbReference type="PROSITE" id="PS00216">
    <property type="entry name" value="SUGAR_TRANSPORT_1"/>
    <property type="match status" value="1"/>
</dbReference>
<dbReference type="InterPro" id="IPR036259">
    <property type="entry name" value="MFS_trans_sf"/>
</dbReference>
<evidence type="ECO:0000256" key="7">
    <source>
        <dbReference type="ARBA" id="ARBA00044637"/>
    </source>
</evidence>
<comment type="subcellular location">
    <subcellularLocation>
        <location evidence="1">Membrane</location>
        <topology evidence="1">Multi-pass membrane protein</topology>
    </subcellularLocation>
</comment>
<gene>
    <name evidence="16" type="ORF">SteCoe_1746</name>
</gene>
<evidence type="ECO:0000256" key="3">
    <source>
        <dbReference type="ARBA" id="ARBA00022448"/>
    </source>
</evidence>
<dbReference type="InterPro" id="IPR003663">
    <property type="entry name" value="Sugar/inositol_transpt"/>
</dbReference>
<evidence type="ECO:0000256" key="9">
    <source>
        <dbReference type="ARBA" id="ARBA00044656"/>
    </source>
</evidence>
<dbReference type="InterPro" id="IPR020846">
    <property type="entry name" value="MFS_dom"/>
</dbReference>
<evidence type="ECO:0000256" key="12">
    <source>
        <dbReference type="ARBA" id="ARBA00044710"/>
    </source>
</evidence>
<dbReference type="InterPro" id="IPR005828">
    <property type="entry name" value="MFS_sugar_transport-like"/>
</dbReference>
<dbReference type="PANTHER" id="PTHR23503">
    <property type="entry name" value="SOLUTE CARRIER FAMILY 2"/>
    <property type="match status" value="1"/>
</dbReference>